<dbReference type="GO" id="GO:0036503">
    <property type="term" value="P:ERAD pathway"/>
    <property type="evidence" value="ECO:0007669"/>
    <property type="project" value="TreeGrafter"/>
</dbReference>
<dbReference type="STRING" id="1137138.A0A067NJG0"/>
<dbReference type="SMART" id="SM00671">
    <property type="entry name" value="SEL1"/>
    <property type="match status" value="8"/>
</dbReference>
<feature type="compositionally biased region" description="Basic and acidic residues" evidence="2">
    <location>
        <begin position="887"/>
        <end position="899"/>
    </location>
</feature>
<feature type="compositionally biased region" description="Basic and acidic residues" evidence="2">
    <location>
        <begin position="825"/>
        <end position="837"/>
    </location>
</feature>
<name>A0A067NJG0_PLEO1</name>
<accession>A0A067NJG0</accession>
<proteinExistence type="inferred from homology"/>
<reference evidence="6" key="1">
    <citation type="journal article" date="2014" name="Proc. Natl. Acad. Sci. U.S.A.">
        <title>Extensive sampling of basidiomycete genomes demonstrates inadequacy of the white-rot/brown-rot paradigm for wood decay fungi.</title>
        <authorList>
            <person name="Riley R."/>
            <person name="Salamov A.A."/>
            <person name="Brown D.W."/>
            <person name="Nagy L.G."/>
            <person name="Floudas D."/>
            <person name="Held B.W."/>
            <person name="Levasseur A."/>
            <person name="Lombard V."/>
            <person name="Morin E."/>
            <person name="Otillar R."/>
            <person name="Lindquist E.A."/>
            <person name="Sun H."/>
            <person name="LaButti K.M."/>
            <person name="Schmutz J."/>
            <person name="Jabbour D."/>
            <person name="Luo H."/>
            <person name="Baker S.E."/>
            <person name="Pisabarro A.G."/>
            <person name="Walton J.D."/>
            <person name="Blanchette R.A."/>
            <person name="Henrissat B."/>
            <person name="Martin F."/>
            <person name="Cullen D."/>
            <person name="Hibbett D.S."/>
            <person name="Grigoriev I.V."/>
        </authorList>
    </citation>
    <scope>NUCLEOTIDE SEQUENCE [LARGE SCALE GENOMIC DNA]</scope>
    <source>
        <strain evidence="6">PC15</strain>
    </source>
</reference>
<dbReference type="PANTHER" id="PTHR11102:SF147">
    <property type="entry name" value="SEL1L ADAPTOR SUBUNIT OF ERAD E3 UBIQUITIN LIGASE"/>
    <property type="match status" value="1"/>
</dbReference>
<feature type="chain" id="PRO_5001642268" description="HCP-like protein" evidence="4">
    <location>
        <begin position="28"/>
        <end position="999"/>
    </location>
</feature>
<gene>
    <name evidence="5" type="ORF">PLEOSDRAFT_1112900</name>
</gene>
<dbReference type="Proteomes" id="UP000027073">
    <property type="component" value="Unassembled WGS sequence"/>
</dbReference>
<keyword evidence="3" id="KW-0472">Membrane</keyword>
<protein>
    <recommendedName>
        <fullName evidence="7">HCP-like protein</fullName>
    </recommendedName>
</protein>
<evidence type="ECO:0000256" key="4">
    <source>
        <dbReference type="SAM" id="SignalP"/>
    </source>
</evidence>
<keyword evidence="4" id="KW-0732">Signal</keyword>
<feature type="signal peptide" evidence="4">
    <location>
        <begin position="1"/>
        <end position="27"/>
    </location>
</feature>
<dbReference type="Gene3D" id="1.25.40.10">
    <property type="entry name" value="Tetratricopeptide repeat domain"/>
    <property type="match status" value="3"/>
</dbReference>
<evidence type="ECO:0000256" key="3">
    <source>
        <dbReference type="SAM" id="Phobius"/>
    </source>
</evidence>
<feature type="transmembrane region" description="Helical" evidence="3">
    <location>
        <begin position="919"/>
        <end position="938"/>
    </location>
</feature>
<dbReference type="GO" id="GO:0005789">
    <property type="term" value="C:endoplasmic reticulum membrane"/>
    <property type="evidence" value="ECO:0007669"/>
    <property type="project" value="TreeGrafter"/>
</dbReference>
<feature type="region of interest" description="Disordered" evidence="2">
    <location>
        <begin position="43"/>
        <end position="70"/>
    </location>
</feature>
<dbReference type="EMBL" id="KL198008">
    <property type="protein sequence ID" value="KDQ28183.1"/>
    <property type="molecule type" value="Genomic_DNA"/>
</dbReference>
<evidence type="ECO:0000313" key="6">
    <source>
        <dbReference type="Proteomes" id="UP000027073"/>
    </source>
</evidence>
<evidence type="ECO:0000256" key="2">
    <source>
        <dbReference type="SAM" id="MobiDB-lite"/>
    </source>
</evidence>
<dbReference type="InterPro" id="IPR050767">
    <property type="entry name" value="Sel1_AlgK"/>
</dbReference>
<feature type="region of interest" description="Disordered" evidence="2">
    <location>
        <begin position="816"/>
        <end position="857"/>
    </location>
</feature>
<dbReference type="InParanoid" id="A0A067NJG0"/>
<dbReference type="SUPFAM" id="SSF81901">
    <property type="entry name" value="HCP-like"/>
    <property type="match status" value="3"/>
</dbReference>
<dbReference type="InterPro" id="IPR011990">
    <property type="entry name" value="TPR-like_helical_dom_sf"/>
</dbReference>
<organism evidence="5 6">
    <name type="scientific">Pleurotus ostreatus (strain PC15)</name>
    <name type="common">Oyster mushroom</name>
    <dbReference type="NCBI Taxonomy" id="1137138"/>
    <lineage>
        <taxon>Eukaryota</taxon>
        <taxon>Fungi</taxon>
        <taxon>Dikarya</taxon>
        <taxon>Basidiomycota</taxon>
        <taxon>Agaricomycotina</taxon>
        <taxon>Agaricomycetes</taxon>
        <taxon>Agaricomycetidae</taxon>
        <taxon>Agaricales</taxon>
        <taxon>Pleurotineae</taxon>
        <taxon>Pleurotaceae</taxon>
        <taxon>Pleurotus</taxon>
    </lineage>
</organism>
<evidence type="ECO:0000256" key="1">
    <source>
        <dbReference type="ARBA" id="ARBA00038101"/>
    </source>
</evidence>
<dbReference type="VEuPathDB" id="FungiDB:PLEOSDRAFT_1112900"/>
<feature type="compositionally biased region" description="Basic and acidic residues" evidence="2">
    <location>
        <begin position="990"/>
        <end position="999"/>
    </location>
</feature>
<evidence type="ECO:0000313" key="5">
    <source>
        <dbReference type="EMBL" id="KDQ28183.1"/>
    </source>
</evidence>
<dbReference type="PANTHER" id="PTHR11102">
    <property type="entry name" value="SEL-1-LIKE PROTEIN"/>
    <property type="match status" value="1"/>
</dbReference>
<comment type="similarity">
    <text evidence="1">Belongs to the sel-1 family.</text>
</comment>
<feature type="region of interest" description="Disordered" evidence="2">
    <location>
        <begin position="869"/>
        <end position="912"/>
    </location>
</feature>
<dbReference type="OrthoDB" id="27934at2759"/>
<dbReference type="HOGENOM" id="CLU_007931_0_1_1"/>
<dbReference type="AlphaFoldDB" id="A0A067NJG0"/>
<feature type="compositionally biased region" description="Low complexity" evidence="2">
    <location>
        <begin position="951"/>
        <end position="969"/>
    </location>
</feature>
<evidence type="ECO:0008006" key="7">
    <source>
        <dbReference type="Google" id="ProtNLM"/>
    </source>
</evidence>
<dbReference type="InterPro" id="IPR006597">
    <property type="entry name" value="Sel1-like"/>
</dbReference>
<feature type="region of interest" description="Disordered" evidence="2">
    <location>
        <begin position="946"/>
        <end position="999"/>
    </location>
</feature>
<dbReference type="Pfam" id="PF08238">
    <property type="entry name" value="Sel1"/>
    <property type="match status" value="8"/>
</dbReference>
<keyword evidence="3" id="KW-1133">Transmembrane helix</keyword>
<sequence length="999" mass="109863">MLNRRCPRKAAWLAFGLVAFAALSASAQDTTHNAVVEVPEPSATTIPVDTTPEQRPLNVEQTTSTPPNISVYSNTLQPSENDQAAEGKPGKFPKLAYKQALSTLTILTAQPPLHTQDPSFASNPRANSILSYFLPNLQGQGPLGSAFRILVKLHQQSWITGLTSGFAKEGLGLGSKRKDEDLRGKAIKVIDLLQHSAELGNTDALYTLAQLYMFPPSPYFDADPKQAYESYSAHASATGNASSQAILGFFHSTGYHGVVPEDQAKALLYYTFAASGGHKGAQMALGYRYWSGIGALEDCNRAMEWYEQAAEHSMAKFLSGPPGGRTLTHTVTRLSDLEGGVYGPGASVASTGINAVRPSIKAGAARAAGETWEDVLEYYLFNADRGETDFAYRLGRIFYQGSIYASPGGIASGSEGVGAIPRDYTRARHYFLRIARLIWPRDPPNPAQYVPAPVKEDGREGVGYASASAAYLGRMYLRGEGVKADPAMAKMWFERGAEYGDKECHNGLGIIYRDGLVGGKADTKKAILHFVAAAGQDLAEAQVNLGKHHYRRGEYQIASKYLEAAMRNGSPFEAYYYIGEIQASQVRAKTAPPHIKSSSCAMAVSFYKLVAERGVWDDDPSREAELSWLAGTDKDKEIAILKWWIAAERGSEVAQNNLAYVLDQDRSLLRLTRFSPFTPSNETAKLALTQWIRSAGQRNIDALVKVGDYYYHGLGVSEDEPSRLKKAAEYYQSAADTQLSALAMWNLGWMYENGVGVVQDFHLAKRHYDLALDANPEAYLPVFLSLGKLYIKSIWHTLMGGKGGLNIWSLEEEEVVGSPVSGSGEGRELPDGGRQRGSDQSSVEGVPDERIEEDDGPWYLGKAREEFSRRRRHSGRQGEEDDPIQWARERRNDRDRDGEFGPDDYYDGGVRRGDDDDELGETVLLVLLCLTVSVLLYVRTRLMDQMRREQQPQPQQQQPQQQPQQQGHPPNGGPAAPPRGNGLFPPLGDPARDEWAIAR</sequence>
<dbReference type="FunCoup" id="A0A067NJG0">
    <property type="interactions" value="128"/>
</dbReference>
<keyword evidence="3" id="KW-0812">Transmembrane</keyword>